<dbReference type="InterPro" id="IPR011009">
    <property type="entry name" value="Kinase-like_dom_sf"/>
</dbReference>
<feature type="domain" description="Protein kinase" evidence="2">
    <location>
        <begin position="337"/>
        <end position="661"/>
    </location>
</feature>
<dbReference type="Pfam" id="PF17667">
    <property type="entry name" value="Pkinase_fungal"/>
    <property type="match status" value="2"/>
</dbReference>
<feature type="region of interest" description="Disordered" evidence="1">
    <location>
        <begin position="188"/>
        <end position="245"/>
    </location>
</feature>
<keyword evidence="4" id="KW-1185">Reference proteome</keyword>
<feature type="compositionally biased region" description="Polar residues" evidence="1">
    <location>
        <begin position="215"/>
        <end position="227"/>
    </location>
</feature>
<dbReference type="InterPro" id="IPR040976">
    <property type="entry name" value="Pkinase_fungal"/>
</dbReference>
<dbReference type="Gene3D" id="1.10.510.10">
    <property type="entry name" value="Transferase(Phosphotransferase) domain 1"/>
    <property type="match status" value="1"/>
</dbReference>
<dbReference type="InterPro" id="IPR000719">
    <property type="entry name" value="Prot_kinase_dom"/>
</dbReference>
<comment type="caution">
    <text evidence="3">The sequence shown here is derived from an EMBL/GenBank/DDBJ whole genome shotgun (WGS) entry which is preliminary data.</text>
</comment>
<dbReference type="Proteomes" id="UP001212997">
    <property type="component" value="Unassembled WGS sequence"/>
</dbReference>
<dbReference type="PANTHER" id="PTHR38248">
    <property type="entry name" value="FUNK1 6"/>
    <property type="match status" value="1"/>
</dbReference>
<reference evidence="3" key="1">
    <citation type="submission" date="2022-07" db="EMBL/GenBank/DDBJ databases">
        <title>Genome Sequence of Physisporinus lineatus.</title>
        <authorList>
            <person name="Buettner E."/>
        </authorList>
    </citation>
    <scope>NUCLEOTIDE SEQUENCE</scope>
    <source>
        <strain evidence="3">VT162</strain>
    </source>
</reference>
<evidence type="ECO:0000259" key="2">
    <source>
        <dbReference type="PROSITE" id="PS50011"/>
    </source>
</evidence>
<gene>
    <name evidence="3" type="ORF">NLI96_g2146</name>
</gene>
<organism evidence="3 4">
    <name type="scientific">Meripilus lineatus</name>
    <dbReference type="NCBI Taxonomy" id="2056292"/>
    <lineage>
        <taxon>Eukaryota</taxon>
        <taxon>Fungi</taxon>
        <taxon>Dikarya</taxon>
        <taxon>Basidiomycota</taxon>
        <taxon>Agaricomycotina</taxon>
        <taxon>Agaricomycetes</taxon>
        <taxon>Polyporales</taxon>
        <taxon>Meripilaceae</taxon>
        <taxon>Meripilus</taxon>
    </lineage>
</organism>
<protein>
    <recommendedName>
        <fullName evidence="2">Protein kinase domain-containing protein</fullName>
    </recommendedName>
</protein>
<dbReference type="EMBL" id="JANAWD010000046">
    <property type="protein sequence ID" value="KAJ3489382.1"/>
    <property type="molecule type" value="Genomic_DNA"/>
</dbReference>
<name>A0AAD5YM53_9APHY</name>
<dbReference type="AlphaFoldDB" id="A0AAD5YM53"/>
<accession>A0AAD5YM53</accession>
<dbReference type="SUPFAM" id="SSF56112">
    <property type="entry name" value="Protein kinase-like (PK-like)"/>
    <property type="match status" value="1"/>
</dbReference>
<dbReference type="PANTHER" id="PTHR38248:SF2">
    <property type="entry name" value="FUNK1 11"/>
    <property type="match status" value="1"/>
</dbReference>
<dbReference type="GO" id="GO:0004672">
    <property type="term" value="F:protein kinase activity"/>
    <property type="evidence" value="ECO:0007669"/>
    <property type="project" value="InterPro"/>
</dbReference>
<evidence type="ECO:0000313" key="3">
    <source>
        <dbReference type="EMBL" id="KAJ3489382.1"/>
    </source>
</evidence>
<sequence>MSSSISYDPDEPGQIDPEAQSQFNHHTKMVTVDNWVEVILNASPEKIQNWSACLSYEKLLHPSTSIAKNLQEYCGSSWWTDHLIAWTVVVNAIISQSSKLIPDLPSFPLPLIFMRNDTGYRVPDVAITVSSAAVKTSKHNDDLSKDFDCWSQALGCVEFTSESNTQLEGMYDALMSRLSESGRLAKTTSNLASDGLPPVVDVSQSTNGRKRKASSELTPTPNSSTRPSFKRSKTDEECAENSTTDYQQEAAGRLVRYARKFLTGTSGTRGHSLQLLVDGHRLMLWYYDAGGIIHSEWMDWVNDLPKFAAILVAFASLDIRGWGFGNIPNLRPPSDEVTSTSSLPKSLSGFTLTMDHRTLDGSTEKVKVTLQNALFTPFSLDRRRTIVYEVTTEPQISKKPLVLKMSMQTRSRTPESEFLEHARKSGVDNVPEMHMWSNKDGEWRLSDGVWGKLFPDNEGGKMYEDRCQRLIVCTKYKPIEGIISYANLHYLMMQLVDCIHELRYTAHILHRDISLGNLMYEKLDDGTIKLILNDFDLAAIVDDHGLPTIPDPSNWKHPRGTLPFMAHELILPSDAKLTTHSIRHDLESVFMVALWVSIKLGEPKVIKRRNWLGYEDEDILYSWQYGRLETISSTKTYLIQLEDPICSIFQRVGMGAYQEWIGNFWMVLNEGYRVYRDARYGPLREVWTRWLEKRGRQSQKTQRKIEDMETVDGLITRESIQNALREWEVEVVESKEVGAFVPYFK</sequence>
<proteinExistence type="predicted"/>
<evidence type="ECO:0000313" key="4">
    <source>
        <dbReference type="Proteomes" id="UP001212997"/>
    </source>
</evidence>
<evidence type="ECO:0000256" key="1">
    <source>
        <dbReference type="SAM" id="MobiDB-lite"/>
    </source>
</evidence>
<dbReference type="PROSITE" id="PS50011">
    <property type="entry name" value="PROTEIN_KINASE_DOM"/>
    <property type="match status" value="1"/>
</dbReference>
<dbReference type="GO" id="GO:0005524">
    <property type="term" value="F:ATP binding"/>
    <property type="evidence" value="ECO:0007669"/>
    <property type="project" value="InterPro"/>
</dbReference>